<dbReference type="Pfam" id="PF09745">
    <property type="entry name" value="NSRP1_N"/>
    <property type="match status" value="1"/>
</dbReference>
<evidence type="ECO:0000313" key="6">
    <source>
        <dbReference type="Proteomes" id="UP000054630"/>
    </source>
</evidence>
<feature type="compositionally biased region" description="Basic and acidic residues" evidence="3">
    <location>
        <begin position="81"/>
        <end position="95"/>
    </location>
</feature>
<dbReference type="Proteomes" id="UP000054630">
    <property type="component" value="Unassembled WGS sequence"/>
</dbReference>
<dbReference type="InterPro" id="IPR018612">
    <property type="entry name" value="NSRP1_N"/>
</dbReference>
<dbReference type="GO" id="GO:0000381">
    <property type="term" value="P:regulation of alternative mRNA splicing, via spliceosome"/>
    <property type="evidence" value="ECO:0007669"/>
    <property type="project" value="InterPro"/>
</dbReference>
<accession>A0A0V0RVG6</accession>
<feature type="region of interest" description="Disordered" evidence="3">
    <location>
        <begin position="191"/>
        <end position="381"/>
    </location>
</feature>
<reference evidence="5 6" key="1">
    <citation type="submission" date="2015-01" db="EMBL/GenBank/DDBJ databases">
        <title>Evolution of Trichinella species and genotypes.</title>
        <authorList>
            <person name="Korhonen P.K."/>
            <person name="Edoardo P."/>
            <person name="Giuseppe L.R."/>
            <person name="Gasser R.B."/>
        </authorList>
    </citation>
    <scope>NUCLEOTIDE SEQUENCE [LARGE SCALE GENOMIC DNA]</scope>
    <source>
        <strain evidence="5">ISS37</strain>
    </source>
</reference>
<sequence length="431" mass="50640">MVDQPKKYGLILKKSAKAPLSASKLSVFDSSSDEEPKEASISKAKTVAQSSLKLQHAVQIENALIEDPTAFQYDEVYDEMQEKRKNRKEDNEAKKDRKPKYVHSLLAAAHRRQMEYEAVEERKQQREREAEGDQFADKEVFVTGTYRRKLEELQKHNEEMERKDRLDAMMDVSKQKDLSGFYRHLLADVTAESSNSTSADASSQNINDKLVEFDKIESKTNTKKQYRRMRDESSSSSSESEVAKDDQKNTGDVSDFEMDEEQIKEELNKSKLEANRRKQTRHRQFYTPSPPPQLHHHHRHRSRREEERHADRHRHRSPKERRHHRSHKYRPRDSSFGDEKRRTHSKKRDHDTVKRESVRSNRKSSEGENAESLEPEADPVLGTVDPKVVKAKRLKKLKQIFAHRNDEQAIEEYRARYLQRKQIREAATVDV</sequence>
<feature type="region of interest" description="Disordered" evidence="3">
    <location>
        <begin position="117"/>
        <end position="137"/>
    </location>
</feature>
<evidence type="ECO:0000259" key="4">
    <source>
        <dbReference type="Pfam" id="PF09745"/>
    </source>
</evidence>
<organism evidence="5 6">
    <name type="scientific">Trichinella nelsoni</name>
    <dbReference type="NCBI Taxonomy" id="6336"/>
    <lineage>
        <taxon>Eukaryota</taxon>
        <taxon>Metazoa</taxon>
        <taxon>Ecdysozoa</taxon>
        <taxon>Nematoda</taxon>
        <taxon>Enoplea</taxon>
        <taxon>Dorylaimia</taxon>
        <taxon>Trichinellida</taxon>
        <taxon>Trichinellidae</taxon>
        <taxon>Trichinella</taxon>
    </lineage>
</organism>
<gene>
    <name evidence="5" type="primary">nsrp1</name>
    <name evidence="5" type="ORF">T07_12001</name>
</gene>
<name>A0A0V0RVG6_9BILA</name>
<evidence type="ECO:0000313" key="5">
    <source>
        <dbReference type="EMBL" id="KRX18213.1"/>
    </source>
</evidence>
<dbReference type="InterPro" id="IPR042816">
    <property type="entry name" value="Nsrp1"/>
</dbReference>
<keyword evidence="6" id="KW-1185">Reference proteome</keyword>
<feature type="compositionally biased region" description="Basic and acidic residues" evidence="3">
    <location>
        <begin position="348"/>
        <end position="366"/>
    </location>
</feature>
<dbReference type="PANTHER" id="PTHR31938">
    <property type="entry name" value="NUCLEAR SPECKLE SPLICING REGULATORY PROTEIN 1"/>
    <property type="match status" value="1"/>
</dbReference>
<proteinExistence type="inferred from homology"/>
<feature type="compositionally biased region" description="Acidic residues" evidence="3">
    <location>
        <begin position="368"/>
        <end position="377"/>
    </location>
</feature>
<feature type="domain" description="Nuclear speckle splicing regulatory protein 1 N-terminal" evidence="4">
    <location>
        <begin position="59"/>
        <end position="175"/>
    </location>
</feature>
<feature type="compositionally biased region" description="Acidic residues" evidence="3">
    <location>
        <begin position="254"/>
        <end position="263"/>
    </location>
</feature>
<feature type="compositionally biased region" description="Basic and acidic residues" evidence="3">
    <location>
        <begin position="331"/>
        <end position="341"/>
    </location>
</feature>
<keyword evidence="2" id="KW-0175">Coiled coil</keyword>
<dbReference type="EMBL" id="JYDL01000076">
    <property type="protein sequence ID" value="KRX18213.1"/>
    <property type="molecule type" value="Genomic_DNA"/>
</dbReference>
<comment type="caution">
    <text evidence="5">The sequence shown here is derived from an EMBL/GenBank/DDBJ whole genome shotgun (WGS) entry which is preliminary data.</text>
</comment>
<feature type="compositionally biased region" description="Basic and acidic residues" evidence="3">
    <location>
        <begin position="209"/>
        <end position="220"/>
    </location>
</feature>
<dbReference type="OrthoDB" id="446635at2759"/>
<evidence type="ECO:0000256" key="2">
    <source>
        <dbReference type="ARBA" id="ARBA00023054"/>
    </source>
</evidence>
<comment type="similarity">
    <text evidence="1">Belongs to the NSRP1 family.</text>
</comment>
<feature type="compositionally biased region" description="Basic and acidic residues" evidence="3">
    <location>
        <begin position="264"/>
        <end position="276"/>
    </location>
</feature>
<evidence type="ECO:0000256" key="3">
    <source>
        <dbReference type="SAM" id="MobiDB-lite"/>
    </source>
</evidence>
<protein>
    <submittedName>
        <fullName evidence="5">Nuclear speckle splicing regulatory protein 1</fullName>
    </submittedName>
</protein>
<dbReference type="AlphaFoldDB" id="A0A0V0RVG6"/>
<evidence type="ECO:0000256" key="1">
    <source>
        <dbReference type="ARBA" id="ARBA00010126"/>
    </source>
</evidence>
<feature type="compositionally biased region" description="Basic residues" evidence="3">
    <location>
        <begin position="311"/>
        <end position="330"/>
    </location>
</feature>
<dbReference type="STRING" id="6336.A0A0V0RVG6"/>
<dbReference type="PANTHER" id="PTHR31938:SF4">
    <property type="entry name" value="NUCLEAR SPECKLE SPLICING REGULATORY PROTEIN 1"/>
    <property type="match status" value="1"/>
</dbReference>
<feature type="region of interest" description="Disordered" evidence="3">
    <location>
        <begin position="81"/>
        <end position="100"/>
    </location>
</feature>
<feature type="compositionally biased region" description="Low complexity" evidence="3">
    <location>
        <begin position="191"/>
        <end position="203"/>
    </location>
</feature>